<organism evidence="1 2">
    <name type="scientific">Aquirufa nivalisilvae</name>
    <dbReference type="NCBI Taxonomy" id="2516557"/>
    <lineage>
        <taxon>Bacteria</taxon>
        <taxon>Pseudomonadati</taxon>
        <taxon>Bacteroidota</taxon>
        <taxon>Cytophagia</taxon>
        <taxon>Cytophagales</taxon>
        <taxon>Flectobacillaceae</taxon>
        <taxon>Aquirufa</taxon>
    </lineage>
</organism>
<keyword evidence="2" id="KW-1185">Reference proteome</keyword>
<accession>A0A2S2DSW2</accession>
<sequence length="125" mass="13257">MKKLIGILALLVGFAFQSNAQGALKFKKEKHDFGTIAEGVQATYSFEFTNTGNAPVVISNVQPSCGCTTPDWTREPIMPGKTGKVTASYNSTGRPGNFSKTITVINNGSTSQIILMISGSVKPKA</sequence>
<dbReference type="EMBL" id="CP029346">
    <property type="protein sequence ID" value="AWL08389.1"/>
    <property type="molecule type" value="Genomic_DNA"/>
</dbReference>
<evidence type="ECO:0000313" key="1">
    <source>
        <dbReference type="EMBL" id="AWL08389.1"/>
    </source>
</evidence>
<dbReference type="InterPro" id="IPR013783">
    <property type="entry name" value="Ig-like_fold"/>
</dbReference>
<name>A0A2S2DSW2_9BACT</name>
<dbReference type="InterPro" id="IPR011467">
    <property type="entry name" value="DUF1573"/>
</dbReference>
<dbReference type="Proteomes" id="UP000245468">
    <property type="component" value="Chromosome"/>
</dbReference>
<evidence type="ECO:0000313" key="2">
    <source>
        <dbReference type="Proteomes" id="UP000245468"/>
    </source>
</evidence>
<dbReference type="KEGG" id="psez:HME7025_00517"/>
<dbReference type="RefSeq" id="WP_109322144.1">
    <property type="nucleotide sequence ID" value="NZ_CP029346.1"/>
</dbReference>
<gene>
    <name evidence="1" type="ORF">HME7025_00517</name>
</gene>
<dbReference type="AlphaFoldDB" id="A0A2S2DSW2"/>
<proteinExistence type="predicted"/>
<protein>
    <submittedName>
        <fullName evidence="1">Uncharacterized protein</fullName>
    </submittedName>
</protein>
<dbReference type="PANTHER" id="PTHR37833:SF1">
    <property type="entry name" value="SIGNAL PEPTIDE PROTEIN"/>
    <property type="match status" value="1"/>
</dbReference>
<dbReference type="PANTHER" id="PTHR37833">
    <property type="entry name" value="LIPOPROTEIN-RELATED"/>
    <property type="match status" value="1"/>
</dbReference>
<reference evidence="2" key="1">
    <citation type="submission" date="2018-05" db="EMBL/GenBank/DDBJ databases">
        <title>Pseudarcicella sp. HME7025 Genome sequencing and assembly.</title>
        <authorList>
            <person name="Kim H."/>
            <person name="Kang H."/>
            <person name="Joh K."/>
        </authorList>
    </citation>
    <scope>NUCLEOTIDE SEQUENCE [LARGE SCALE GENOMIC DNA]</scope>
    <source>
        <strain evidence="2">HME7025</strain>
    </source>
</reference>
<dbReference type="Pfam" id="PF07610">
    <property type="entry name" value="DUF1573"/>
    <property type="match status" value="1"/>
</dbReference>
<dbReference type="Gene3D" id="2.60.40.10">
    <property type="entry name" value="Immunoglobulins"/>
    <property type="match status" value="1"/>
</dbReference>
<dbReference type="OrthoDB" id="826619at2"/>